<accession>A0A6J6P9G6</accession>
<gene>
    <name evidence="1" type="ORF">UFOPK2598_00290</name>
</gene>
<reference evidence="1" key="1">
    <citation type="submission" date="2020-05" db="EMBL/GenBank/DDBJ databases">
        <authorList>
            <person name="Chiriac C."/>
            <person name="Salcher M."/>
            <person name="Ghai R."/>
            <person name="Kavagutti S V."/>
        </authorList>
    </citation>
    <scope>NUCLEOTIDE SEQUENCE</scope>
</reference>
<sequence>MAIEEVKKVAIAMGQDKVVGEVSSSVDNLLYGESAAFNGTFKLADGRPVSGVPVYMDIKRSSGTTRRAIGSTATDGTFQTRVLLGETTDISFSTDETWDRTLGQTPSKSIGVSRVISWKIPASMKHGVTYKVTGQVQPRIAGVNVVLDDGAKVGSGTTLADGTFEIVFTPSKIGAKQFRIVTDGEINFSSSKSAFVSVLVR</sequence>
<protein>
    <submittedName>
        <fullName evidence="1">Unannotated protein</fullName>
    </submittedName>
</protein>
<organism evidence="1">
    <name type="scientific">freshwater metagenome</name>
    <dbReference type="NCBI Taxonomy" id="449393"/>
    <lineage>
        <taxon>unclassified sequences</taxon>
        <taxon>metagenomes</taxon>
        <taxon>ecological metagenomes</taxon>
    </lineage>
</organism>
<dbReference type="AlphaFoldDB" id="A0A6J6P9G6"/>
<evidence type="ECO:0000313" key="1">
    <source>
        <dbReference type="EMBL" id="CAB4695437.1"/>
    </source>
</evidence>
<dbReference type="EMBL" id="CAEZXV010000015">
    <property type="protein sequence ID" value="CAB4695437.1"/>
    <property type="molecule type" value="Genomic_DNA"/>
</dbReference>
<name>A0A6J6P9G6_9ZZZZ</name>
<proteinExistence type="predicted"/>